<keyword evidence="3" id="KW-1185">Reference proteome</keyword>
<dbReference type="PANTHER" id="PTHR21520">
    <property type="entry name" value="GLUTAMATE-RICH PROTEIN 2"/>
    <property type="match status" value="1"/>
</dbReference>
<dbReference type="AlphaFoldDB" id="A0AAD9BA35"/>
<accession>A0AAD9BA35</accession>
<feature type="region of interest" description="Disordered" evidence="1">
    <location>
        <begin position="106"/>
        <end position="180"/>
    </location>
</feature>
<evidence type="ECO:0000313" key="2">
    <source>
        <dbReference type="EMBL" id="KAK1878968.1"/>
    </source>
</evidence>
<dbReference type="EMBL" id="JASDAP010000026">
    <property type="protein sequence ID" value="KAK1878968.1"/>
    <property type="molecule type" value="Genomic_DNA"/>
</dbReference>
<gene>
    <name evidence="2" type="ORF">KUDE01_027091</name>
</gene>
<evidence type="ECO:0000256" key="1">
    <source>
        <dbReference type="SAM" id="MobiDB-lite"/>
    </source>
</evidence>
<evidence type="ECO:0000313" key="3">
    <source>
        <dbReference type="Proteomes" id="UP001228049"/>
    </source>
</evidence>
<proteinExistence type="predicted"/>
<feature type="compositionally biased region" description="Polar residues" evidence="1">
    <location>
        <begin position="171"/>
        <end position="180"/>
    </location>
</feature>
<protein>
    <submittedName>
        <fullName evidence="2">Glutamate-rich protein 2</fullName>
    </submittedName>
</protein>
<organism evidence="2 3">
    <name type="scientific">Dissostichus eleginoides</name>
    <name type="common">Patagonian toothfish</name>
    <name type="synonym">Dissostichus amissus</name>
    <dbReference type="NCBI Taxonomy" id="100907"/>
    <lineage>
        <taxon>Eukaryota</taxon>
        <taxon>Metazoa</taxon>
        <taxon>Chordata</taxon>
        <taxon>Craniata</taxon>
        <taxon>Vertebrata</taxon>
        <taxon>Euteleostomi</taxon>
        <taxon>Actinopterygii</taxon>
        <taxon>Neopterygii</taxon>
        <taxon>Teleostei</taxon>
        <taxon>Neoteleostei</taxon>
        <taxon>Acanthomorphata</taxon>
        <taxon>Eupercaria</taxon>
        <taxon>Perciformes</taxon>
        <taxon>Notothenioidei</taxon>
        <taxon>Nototheniidae</taxon>
        <taxon>Dissostichus</taxon>
    </lineage>
</organism>
<sequence>MSRVQKHNAVPGKDLKMEDLKKCHADLGTVPLPTHEPNMVEAQCEEEEVKDEDIKAPLELIMKFLRAVMDRDLQLASKLCRMILIYEPDNPEASEFLPLIQEKLSQEQETGQGTEKEDADGDKEAEETSPSSGSSSDDDELEEKQLNYFPAGDNRGLMASSEPRATGGEQDPNSANLIPPSTTNEYAWMHGCTRKLGMKICAMRRGINVT</sequence>
<dbReference type="Proteomes" id="UP001228049">
    <property type="component" value="Unassembled WGS sequence"/>
</dbReference>
<feature type="compositionally biased region" description="Acidic residues" evidence="1">
    <location>
        <begin position="117"/>
        <end position="127"/>
    </location>
</feature>
<comment type="caution">
    <text evidence="2">The sequence shown here is derived from an EMBL/GenBank/DDBJ whole genome shotgun (WGS) entry which is preliminary data.</text>
</comment>
<name>A0AAD9BA35_DISEL</name>
<dbReference type="InterPro" id="IPR026703">
    <property type="entry name" value="ERICH2"/>
</dbReference>
<dbReference type="PANTHER" id="PTHR21520:SF2">
    <property type="entry name" value="GLUTAMATE-RICH PROTEIN 2"/>
    <property type="match status" value="1"/>
</dbReference>
<reference evidence="2" key="1">
    <citation type="submission" date="2023-04" db="EMBL/GenBank/DDBJ databases">
        <title>Chromosome-level genome of Chaenocephalus aceratus.</title>
        <authorList>
            <person name="Park H."/>
        </authorList>
    </citation>
    <scope>NUCLEOTIDE SEQUENCE</scope>
    <source>
        <strain evidence="2">DE</strain>
        <tissue evidence="2">Muscle</tissue>
    </source>
</reference>